<sequence length="153" mass="17150">MAAAGDVRNHWIAAYQLNQLHAQLPEQGEGRRVFARLAFFALDSAEKAGYPKQDADAVRFNLRALLIRELPSDGDPLWDPDVLGADVLAALPLALLEAQAWSTDWATRPRVEILALRTCKNLLGSMRTIADRVTGEPLRTQLDQWLELWPRLP</sequence>
<protein>
    <submittedName>
        <fullName evidence="1">Uncharacterized protein</fullName>
    </submittedName>
</protein>
<keyword evidence="2" id="KW-1185">Reference proteome</keyword>
<evidence type="ECO:0000313" key="2">
    <source>
        <dbReference type="Proteomes" id="UP000644610"/>
    </source>
</evidence>
<reference evidence="1" key="1">
    <citation type="submission" date="2021-01" db="EMBL/GenBank/DDBJ databases">
        <title>Whole genome shotgun sequence of Planotetraspora silvatica NBRC 100141.</title>
        <authorList>
            <person name="Komaki H."/>
            <person name="Tamura T."/>
        </authorList>
    </citation>
    <scope>NUCLEOTIDE SEQUENCE</scope>
    <source>
        <strain evidence="1">NBRC 100141</strain>
    </source>
</reference>
<dbReference type="EMBL" id="BOOQ01000002">
    <property type="protein sequence ID" value="GII44017.1"/>
    <property type="molecule type" value="Genomic_DNA"/>
</dbReference>
<dbReference type="Proteomes" id="UP000644610">
    <property type="component" value="Unassembled WGS sequence"/>
</dbReference>
<name>A0A8J3XJA2_9ACTN</name>
<comment type="caution">
    <text evidence="1">The sequence shown here is derived from an EMBL/GenBank/DDBJ whole genome shotgun (WGS) entry which is preliminary data.</text>
</comment>
<dbReference type="AlphaFoldDB" id="A0A8J3XJA2"/>
<gene>
    <name evidence="1" type="ORF">Psi02_04410</name>
</gene>
<accession>A0A8J3XJA2</accession>
<proteinExistence type="predicted"/>
<organism evidence="1 2">
    <name type="scientific">Planotetraspora silvatica</name>
    <dbReference type="NCBI Taxonomy" id="234614"/>
    <lineage>
        <taxon>Bacteria</taxon>
        <taxon>Bacillati</taxon>
        <taxon>Actinomycetota</taxon>
        <taxon>Actinomycetes</taxon>
        <taxon>Streptosporangiales</taxon>
        <taxon>Streptosporangiaceae</taxon>
        <taxon>Planotetraspora</taxon>
    </lineage>
</organism>
<evidence type="ECO:0000313" key="1">
    <source>
        <dbReference type="EMBL" id="GII44017.1"/>
    </source>
</evidence>